<dbReference type="EMBL" id="JACHWZ010000002">
    <property type="protein sequence ID" value="MBB3059830.1"/>
    <property type="molecule type" value="Genomic_DNA"/>
</dbReference>
<dbReference type="AlphaFoldDB" id="A0A7W4Z942"/>
<evidence type="ECO:0000313" key="8">
    <source>
        <dbReference type="Proteomes" id="UP000535937"/>
    </source>
</evidence>
<evidence type="ECO:0000256" key="1">
    <source>
        <dbReference type="ARBA" id="ARBA00022723"/>
    </source>
</evidence>
<keyword evidence="8" id="KW-1185">Reference proteome</keyword>
<sequence>MPPSPISERKLLQMPASDYMNERQLAFFRLDLRAETQAEIESGRRAIATAELAAADELDRATAEEENRQRLRFTERKYLLLRKIHRALEKIEDGSYGYCEISGDPIGLQRLLLRPTAELSFEEKARQEELERNYTKRRG</sequence>
<evidence type="ECO:0000259" key="6">
    <source>
        <dbReference type="Pfam" id="PF21157"/>
    </source>
</evidence>
<evidence type="ECO:0000256" key="4">
    <source>
        <dbReference type="PROSITE-ProRule" id="PRU00510"/>
    </source>
</evidence>
<keyword evidence="1" id="KW-0479">Metal-binding</keyword>
<dbReference type="SUPFAM" id="SSF57716">
    <property type="entry name" value="Glucocorticoid receptor-like (DNA-binding domain)"/>
    <property type="match status" value="1"/>
</dbReference>
<gene>
    <name evidence="7" type="ORF">FHS09_000638</name>
</gene>
<evidence type="ECO:0000256" key="2">
    <source>
        <dbReference type="ARBA" id="ARBA00022771"/>
    </source>
</evidence>
<evidence type="ECO:0000313" key="7">
    <source>
        <dbReference type="EMBL" id="MBB3059830.1"/>
    </source>
</evidence>
<protein>
    <submittedName>
        <fullName evidence="7">DnaK suppressor protein</fullName>
    </submittedName>
</protein>
<dbReference type="Pfam" id="PF21157">
    <property type="entry name" value="DksA_N"/>
    <property type="match status" value="1"/>
</dbReference>
<feature type="zinc finger region" description="dksA C4-type" evidence="4">
    <location>
        <begin position="99"/>
        <end position="123"/>
    </location>
</feature>
<dbReference type="InterPro" id="IPR000962">
    <property type="entry name" value="Znf_DskA_TraR"/>
</dbReference>
<dbReference type="InterPro" id="IPR037187">
    <property type="entry name" value="DnaK_N"/>
</dbReference>
<dbReference type="PROSITE" id="PS51128">
    <property type="entry name" value="ZF_DKSA_2"/>
    <property type="match status" value="1"/>
</dbReference>
<dbReference type="Proteomes" id="UP000535937">
    <property type="component" value="Unassembled WGS sequence"/>
</dbReference>
<dbReference type="SUPFAM" id="SSF109635">
    <property type="entry name" value="DnaK suppressor protein DksA, alpha-hairpin domain"/>
    <property type="match status" value="1"/>
</dbReference>
<reference evidence="7 8" key="1">
    <citation type="submission" date="2020-08" db="EMBL/GenBank/DDBJ databases">
        <title>Genomic Encyclopedia of Type Strains, Phase III (KMG-III): the genomes of soil and plant-associated and newly described type strains.</title>
        <authorList>
            <person name="Whitman W."/>
        </authorList>
    </citation>
    <scope>NUCLEOTIDE SEQUENCE [LARGE SCALE GENOMIC DNA]</scope>
    <source>
        <strain evidence="7 8">CECT 8799</strain>
    </source>
</reference>
<feature type="domain" description="DnaK suppressor protein DksA N-terminal" evidence="6">
    <location>
        <begin position="24"/>
        <end position="91"/>
    </location>
</feature>
<keyword evidence="2" id="KW-0863">Zinc-finger</keyword>
<evidence type="ECO:0000256" key="3">
    <source>
        <dbReference type="ARBA" id="ARBA00022833"/>
    </source>
</evidence>
<dbReference type="RefSeq" id="WP_246394340.1">
    <property type="nucleotide sequence ID" value="NZ_JACHWZ010000002.1"/>
</dbReference>
<evidence type="ECO:0000259" key="5">
    <source>
        <dbReference type="Pfam" id="PF01258"/>
    </source>
</evidence>
<dbReference type="InterPro" id="IPR048489">
    <property type="entry name" value="DksA_N"/>
</dbReference>
<organism evidence="7 8">
    <name type="scientific">Microbulbifer rhizosphaerae</name>
    <dbReference type="NCBI Taxonomy" id="1562603"/>
    <lineage>
        <taxon>Bacteria</taxon>
        <taxon>Pseudomonadati</taxon>
        <taxon>Pseudomonadota</taxon>
        <taxon>Gammaproteobacteria</taxon>
        <taxon>Cellvibrionales</taxon>
        <taxon>Microbulbiferaceae</taxon>
        <taxon>Microbulbifer</taxon>
    </lineage>
</organism>
<accession>A0A7W4Z942</accession>
<feature type="domain" description="Zinc finger DksA/TraR C4-type" evidence="5">
    <location>
        <begin position="94"/>
        <end position="128"/>
    </location>
</feature>
<dbReference type="PANTHER" id="PTHR33823">
    <property type="entry name" value="RNA POLYMERASE-BINDING TRANSCRIPTION FACTOR DKSA-RELATED"/>
    <property type="match status" value="1"/>
</dbReference>
<dbReference type="Pfam" id="PF01258">
    <property type="entry name" value="zf-dskA_traR"/>
    <property type="match status" value="1"/>
</dbReference>
<dbReference type="PANTHER" id="PTHR33823:SF2">
    <property type="entry name" value="RNA POLYMERASE-BINDING TRANSCRIPTION FACTOR DKSA"/>
    <property type="match status" value="1"/>
</dbReference>
<name>A0A7W4Z942_9GAMM</name>
<comment type="caution">
    <text evidence="7">The sequence shown here is derived from an EMBL/GenBank/DDBJ whole genome shotgun (WGS) entry which is preliminary data.</text>
</comment>
<dbReference type="GO" id="GO:0008270">
    <property type="term" value="F:zinc ion binding"/>
    <property type="evidence" value="ECO:0007669"/>
    <property type="project" value="UniProtKB-KW"/>
</dbReference>
<keyword evidence="3" id="KW-0862">Zinc</keyword>
<dbReference type="Gene3D" id="1.20.120.910">
    <property type="entry name" value="DksA, coiled-coil domain"/>
    <property type="match status" value="1"/>
</dbReference>
<proteinExistence type="predicted"/>